<feature type="transmembrane region" description="Helical" evidence="1">
    <location>
        <begin position="455"/>
        <end position="472"/>
    </location>
</feature>
<evidence type="ECO:0000313" key="3">
    <source>
        <dbReference type="Proteomes" id="UP000279446"/>
    </source>
</evidence>
<feature type="transmembrane region" description="Helical" evidence="1">
    <location>
        <begin position="492"/>
        <end position="513"/>
    </location>
</feature>
<evidence type="ECO:0000256" key="1">
    <source>
        <dbReference type="SAM" id="Phobius"/>
    </source>
</evidence>
<protein>
    <submittedName>
        <fullName evidence="2">Uncharacterized protein</fullName>
    </submittedName>
</protein>
<sequence>MSTFKLLAQYEFRALMPRISRRNILSALLVIAFLVIGGAFLDLEISNPQAIFAAGTVCALAISMIVSIVHVGKLWTSKYREWWLTLPHSRMLLTISKVMGLTRVSYWIGAGVLLISTGIYGLKVWMGTIDELSVRTLLSMILVYILFIVVSAPIAVVYGISLCLMYSGWARWVLIPYCIGFLLPFMLFGIIISLEQSDLWMISPPYVLPYCVWIVVIGWPLAYGLIRLIARRGIRSFGDIRILSANEGKGNQAVASKDRQKTEQRIELRTERSAEHSAEHNGVYCKSRGFAALYQLDRSRFRYYESKLWARILVGVSMILCVVVAFFAAQEPLIAYGILTNIYMFPVLFAVLLSMNRALIERKNFVWWLGFPMHRSRLLLSHITAVFMVTVRYMLSLTISFWVGVFVAFLVGKTNGEFLLEALPWNVYSLTLNIVLIILSLSLLQLVYFSIRSPLLSILLIPLYWLILTPNLRVKSYFYSEPVMGMDQPLLWGRLGFLVLITIPISIFCIWLGGRNFHRILDNGSNKNLSLFGKASK</sequence>
<feature type="transmembrane region" description="Helical" evidence="1">
    <location>
        <begin position="206"/>
        <end position="226"/>
    </location>
</feature>
<feature type="transmembrane region" description="Helical" evidence="1">
    <location>
        <begin position="137"/>
        <end position="160"/>
    </location>
</feature>
<dbReference type="RefSeq" id="WP_127195066.1">
    <property type="nucleotide sequence ID" value="NZ_RZNY01000049.1"/>
</dbReference>
<feature type="transmembrane region" description="Helical" evidence="1">
    <location>
        <begin position="333"/>
        <end position="353"/>
    </location>
</feature>
<feature type="transmembrane region" description="Helical" evidence="1">
    <location>
        <begin position="51"/>
        <end position="71"/>
    </location>
</feature>
<evidence type="ECO:0000313" key="2">
    <source>
        <dbReference type="EMBL" id="RUT39245.1"/>
    </source>
</evidence>
<keyword evidence="1" id="KW-1133">Transmembrane helix</keyword>
<keyword evidence="1" id="KW-0812">Transmembrane</keyword>
<dbReference type="EMBL" id="RZNY01000049">
    <property type="protein sequence ID" value="RUT39245.1"/>
    <property type="molecule type" value="Genomic_DNA"/>
</dbReference>
<dbReference type="AlphaFoldDB" id="A0A433XX27"/>
<reference evidence="2 3" key="1">
    <citation type="submission" date="2018-12" db="EMBL/GenBank/DDBJ databases">
        <authorList>
            <person name="Sun L."/>
            <person name="Chen Z."/>
        </authorList>
    </citation>
    <scope>NUCLEOTIDE SEQUENCE [LARGE SCALE GENOMIC DNA]</scope>
    <source>
        <strain evidence="2 3">DSM 15890</strain>
    </source>
</reference>
<feature type="transmembrane region" description="Helical" evidence="1">
    <location>
        <begin position="104"/>
        <end position="125"/>
    </location>
</feature>
<accession>A0A433XX27</accession>
<comment type="caution">
    <text evidence="2">The sequence shown here is derived from an EMBL/GenBank/DDBJ whole genome shotgun (WGS) entry which is preliminary data.</text>
</comment>
<keyword evidence="1" id="KW-0472">Membrane</keyword>
<name>A0A433XX27_9BACL</name>
<dbReference type="OrthoDB" id="2546117at2"/>
<feature type="transmembrane region" description="Helical" evidence="1">
    <location>
        <begin position="430"/>
        <end position="448"/>
    </location>
</feature>
<organism evidence="2 3">
    <name type="scientific">Paenibacillus anaericanus</name>
    <dbReference type="NCBI Taxonomy" id="170367"/>
    <lineage>
        <taxon>Bacteria</taxon>
        <taxon>Bacillati</taxon>
        <taxon>Bacillota</taxon>
        <taxon>Bacilli</taxon>
        <taxon>Bacillales</taxon>
        <taxon>Paenibacillaceae</taxon>
        <taxon>Paenibacillus</taxon>
    </lineage>
</organism>
<gene>
    <name evidence="2" type="ORF">EJP82_26480</name>
</gene>
<feature type="transmembrane region" description="Helical" evidence="1">
    <location>
        <begin position="383"/>
        <end position="410"/>
    </location>
</feature>
<feature type="transmembrane region" description="Helical" evidence="1">
    <location>
        <begin position="172"/>
        <end position="194"/>
    </location>
</feature>
<dbReference type="Proteomes" id="UP000279446">
    <property type="component" value="Unassembled WGS sequence"/>
</dbReference>
<proteinExistence type="predicted"/>
<feature type="transmembrane region" description="Helical" evidence="1">
    <location>
        <begin position="308"/>
        <end position="327"/>
    </location>
</feature>
<keyword evidence="3" id="KW-1185">Reference proteome</keyword>